<evidence type="ECO:0000313" key="2">
    <source>
        <dbReference type="Proteomes" id="UP001234178"/>
    </source>
</evidence>
<dbReference type="Proteomes" id="UP001234178">
    <property type="component" value="Unassembled WGS sequence"/>
</dbReference>
<protein>
    <submittedName>
        <fullName evidence="1">Uncharacterized protein</fullName>
    </submittedName>
</protein>
<gene>
    <name evidence="1" type="ORF">OUZ56_031593</name>
</gene>
<organism evidence="1 2">
    <name type="scientific">Daphnia magna</name>
    <dbReference type="NCBI Taxonomy" id="35525"/>
    <lineage>
        <taxon>Eukaryota</taxon>
        <taxon>Metazoa</taxon>
        <taxon>Ecdysozoa</taxon>
        <taxon>Arthropoda</taxon>
        <taxon>Crustacea</taxon>
        <taxon>Branchiopoda</taxon>
        <taxon>Diplostraca</taxon>
        <taxon>Cladocera</taxon>
        <taxon>Anomopoda</taxon>
        <taxon>Daphniidae</taxon>
        <taxon>Daphnia</taxon>
    </lineage>
</organism>
<reference evidence="1 2" key="1">
    <citation type="journal article" date="2023" name="Nucleic Acids Res.">
        <title>The hologenome of Daphnia magna reveals possible DNA methylation and microbiome-mediated evolution of the host genome.</title>
        <authorList>
            <person name="Chaturvedi A."/>
            <person name="Li X."/>
            <person name="Dhandapani V."/>
            <person name="Marshall H."/>
            <person name="Kissane S."/>
            <person name="Cuenca-Cambronero M."/>
            <person name="Asole G."/>
            <person name="Calvet F."/>
            <person name="Ruiz-Romero M."/>
            <person name="Marangio P."/>
            <person name="Guigo R."/>
            <person name="Rago D."/>
            <person name="Mirbahai L."/>
            <person name="Eastwood N."/>
            <person name="Colbourne J.K."/>
            <person name="Zhou J."/>
            <person name="Mallon E."/>
            <person name="Orsini L."/>
        </authorList>
    </citation>
    <scope>NUCLEOTIDE SEQUENCE [LARGE SCALE GENOMIC DNA]</scope>
    <source>
        <strain evidence="1">LRV0_1</strain>
    </source>
</reference>
<name>A0ABQ9ZUS3_9CRUS</name>
<keyword evidence="2" id="KW-1185">Reference proteome</keyword>
<proteinExistence type="predicted"/>
<comment type="caution">
    <text evidence="1">The sequence shown here is derived from an EMBL/GenBank/DDBJ whole genome shotgun (WGS) entry which is preliminary data.</text>
</comment>
<evidence type="ECO:0000313" key="1">
    <source>
        <dbReference type="EMBL" id="KAK4016634.1"/>
    </source>
</evidence>
<dbReference type="EMBL" id="JAOYFB010000005">
    <property type="protein sequence ID" value="KAK4016634.1"/>
    <property type="molecule type" value="Genomic_DNA"/>
</dbReference>
<sequence>MLNQQVCNVEGDVSCVLLSWTFKFDFPCVHLKIVYNAAVQKHSALQLQKHVGSVCQQAKLFQEIGDALRCSFYPTWRSILFPEEQSRCKLRYR</sequence>
<accession>A0ABQ9ZUS3</accession>